<feature type="coiled-coil region" evidence="1">
    <location>
        <begin position="24"/>
        <end position="51"/>
    </location>
</feature>
<protein>
    <submittedName>
        <fullName evidence="2">Uncharacterized protein</fullName>
    </submittedName>
</protein>
<feature type="non-terminal residue" evidence="2">
    <location>
        <position position="333"/>
    </location>
</feature>
<evidence type="ECO:0000256" key="1">
    <source>
        <dbReference type="SAM" id="Coils"/>
    </source>
</evidence>
<proteinExistence type="predicted"/>
<evidence type="ECO:0000313" key="2">
    <source>
        <dbReference type="EMBL" id="GMR56393.1"/>
    </source>
</evidence>
<sequence length="333" mass="37431">KYLDSLRSRNGIGCPFADYDEREKQEFEKTREDGEKKMDKIEEDVADLQQKFTAILGLEEVIDRVEKDLEGLLAPSLNNRNLQSATAAASAQNVEQSIDEIGNLVATYIMDTFAVYGSGDFASWEKKRAQKLAAALGTVSNEADNVARNTGCERILVERMKEKEFFCCVPCDVVLFNYKQTLIHFTSSEHYAKETVAVRNSGIGEFRRILDAFTKLPALLAEEDAKTEQDRRKKYGIIDRNQPQALTGLRPTDLFMRNYSKNYSNRLCVVPPSISDPDSFLGATSVVVGNAMGGLGRKIMKELNEHIEQAQTWCSFCECKTGDREGFYAHLIS</sequence>
<dbReference type="Proteomes" id="UP001328107">
    <property type="component" value="Unassembled WGS sequence"/>
</dbReference>
<keyword evidence="3" id="KW-1185">Reference proteome</keyword>
<evidence type="ECO:0000313" key="3">
    <source>
        <dbReference type="Proteomes" id="UP001328107"/>
    </source>
</evidence>
<comment type="caution">
    <text evidence="2">The sequence shown here is derived from an EMBL/GenBank/DDBJ whole genome shotgun (WGS) entry which is preliminary data.</text>
</comment>
<feature type="non-terminal residue" evidence="2">
    <location>
        <position position="1"/>
    </location>
</feature>
<keyword evidence="1" id="KW-0175">Coiled coil</keyword>
<name>A0AAN5D4H4_9BILA</name>
<dbReference type="AlphaFoldDB" id="A0AAN5D4H4"/>
<gene>
    <name evidence="2" type="ORF">PMAYCL1PPCAC_26588</name>
</gene>
<dbReference type="EMBL" id="BTRK01000005">
    <property type="protein sequence ID" value="GMR56393.1"/>
    <property type="molecule type" value="Genomic_DNA"/>
</dbReference>
<reference evidence="3" key="1">
    <citation type="submission" date="2022-10" db="EMBL/GenBank/DDBJ databases">
        <title>Genome assembly of Pristionchus species.</title>
        <authorList>
            <person name="Yoshida K."/>
            <person name="Sommer R.J."/>
        </authorList>
    </citation>
    <scope>NUCLEOTIDE SEQUENCE [LARGE SCALE GENOMIC DNA]</scope>
    <source>
        <strain evidence="3">RS5460</strain>
    </source>
</reference>
<organism evidence="2 3">
    <name type="scientific">Pristionchus mayeri</name>
    <dbReference type="NCBI Taxonomy" id="1317129"/>
    <lineage>
        <taxon>Eukaryota</taxon>
        <taxon>Metazoa</taxon>
        <taxon>Ecdysozoa</taxon>
        <taxon>Nematoda</taxon>
        <taxon>Chromadorea</taxon>
        <taxon>Rhabditida</taxon>
        <taxon>Rhabditina</taxon>
        <taxon>Diplogasteromorpha</taxon>
        <taxon>Diplogasteroidea</taxon>
        <taxon>Neodiplogasteridae</taxon>
        <taxon>Pristionchus</taxon>
    </lineage>
</organism>
<accession>A0AAN5D4H4</accession>